<dbReference type="AlphaFoldDB" id="A0A2Z4IGW2"/>
<evidence type="ECO:0000313" key="6">
    <source>
        <dbReference type="Proteomes" id="UP000248688"/>
    </source>
</evidence>
<keyword evidence="2" id="KW-0472">Membrane</keyword>
<evidence type="ECO:0000256" key="1">
    <source>
        <dbReference type="ARBA" id="ARBA00004442"/>
    </source>
</evidence>
<proteinExistence type="predicted"/>
<keyword evidence="6" id="KW-1185">Reference proteome</keyword>
<evidence type="ECO:0000259" key="4">
    <source>
        <dbReference type="Pfam" id="PF25183"/>
    </source>
</evidence>
<dbReference type="Proteomes" id="UP000248688">
    <property type="component" value="Chromosome"/>
</dbReference>
<dbReference type="Pfam" id="PF25183">
    <property type="entry name" value="OMP_b-brl_4"/>
    <property type="match status" value="1"/>
</dbReference>
<dbReference type="KEGG" id="est:DN752_08860"/>
<dbReference type="OrthoDB" id="9768147at2"/>
<accession>A0A2Z4IGW2</accession>
<gene>
    <name evidence="5" type="ORF">DN752_08860</name>
</gene>
<evidence type="ECO:0000313" key="5">
    <source>
        <dbReference type="EMBL" id="AWW30224.1"/>
    </source>
</evidence>
<comment type="subcellular location">
    <subcellularLocation>
        <location evidence="1">Cell outer membrane</location>
    </subcellularLocation>
</comment>
<reference evidence="5 6" key="1">
    <citation type="submission" date="2018-06" db="EMBL/GenBank/DDBJ databases">
        <title>Echinicola strongylocentroti sp. nov., isolated from a sea urchin Strongylocentrotus intermedius.</title>
        <authorList>
            <person name="Bae S.S."/>
        </authorList>
    </citation>
    <scope>NUCLEOTIDE SEQUENCE [LARGE SCALE GENOMIC DNA]</scope>
    <source>
        <strain evidence="5 6">MEBiC08714</strain>
    </source>
</reference>
<dbReference type="RefSeq" id="WP_112783608.1">
    <property type="nucleotide sequence ID" value="NZ_CP030041.1"/>
</dbReference>
<organism evidence="5 6">
    <name type="scientific">Echinicola strongylocentroti</name>
    <dbReference type="NCBI Taxonomy" id="1795355"/>
    <lineage>
        <taxon>Bacteria</taxon>
        <taxon>Pseudomonadati</taxon>
        <taxon>Bacteroidota</taxon>
        <taxon>Cytophagia</taxon>
        <taxon>Cytophagales</taxon>
        <taxon>Cyclobacteriaceae</taxon>
        <taxon>Echinicola</taxon>
    </lineage>
</organism>
<dbReference type="InterPro" id="IPR036942">
    <property type="entry name" value="Beta-barrel_TonB_sf"/>
</dbReference>
<keyword evidence="3" id="KW-0998">Cell outer membrane</keyword>
<dbReference type="GO" id="GO:0009279">
    <property type="term" value="C:cell outer membrane"/>
    <property type="evidence" value="ECO:0007669"/>
    <property type="project" value="UniProtKB-SubCell"/>
</dbReference>
<dbReference type="Gene3D" id="2.40.170.20">
    <property type="entry name" value="TonB-dependent receptor, beta-barrel domain"/>
    <property type="match status" value="1"/>
</dbReference>
<dbReference type="InterPro" id="IPR057601">
    <property type="entry name" value="Oar-like_b-barrel"/>
</dbReference>
<name>A0A2Z4IGW2_9BACT</name>
<feature type="domain" description="TonB-dependent transporter Oar-like beta-barrel" evidence="4">
    <location>
        <begin position="59"/>
        <end position="736"/>
    </location>
</feature>
<protein>
    <recommendedName>
        <fullName evidence="4">TonB-dependent transporter Oar-like beta-barrel domain-containing protein</fullName>
    </recommendedName>
</protein>
<dbReference type="EMBL" id="CP030041">
    <property type="protein sequence ID" value="AWW30224.1"/>
    <property type="molecule type" value="Genomic_DNA"/>
</dbReference>
<dbReference type="SUPFAM" id="SSF56935">
    <property type="entry name" value="Porins"/>
    <property type="match status" value="1"/>
</dbReference>
<evidence type="ECO:0000256" key="2">
    <source>
        <dbReference type="ARBA" id="ARBA00023136"/>
    </source>
</evidence>
<evidence type="ECO:0000256" key="3">
    <source>
        <dbReference type="ARBA" id="ARBA00023237"/>
    </source>
</evidence>
<sequence length="792" mass="90470">MVGDYYKKNQPWASHWDYQNNSERDLRVKEQDLVNVIDILENQYGIPGVVKDKLGGYDKQYGVAPGVPQQTISFLGKLDWKINSVHSATLKYNYHSFSNPRKLIGNGIFSAQYGEESYDHSVQLNLNSQISPTQKNTLRLSTNYMLRPGEPYNGRVAIGRVYVESDFGNGDTDGDEVFWGNQYWAPEIISQRAYQLIDNYTWLVGKSRITAGLDIYHERISDQLTHYQQGEFYFASVEDLENRTPYRYERKTPLGDAGGRVKPTIFETGVYGQLQTYLHDDLELTAGLRWDASLIPVKPTYNALLEQELGIRNDVAPMDLNNIQPRINLVWDINGKGTDVIKIGGGGFVSQFTTQALTMSHIDNGVDYAWPVIEVGMPYADGSGRVVTQEDLPTPDWDAYYENFDNVPGEEYVNELVEKGILSTDVPAYVVAIDENLQNPYTWKFNLGYFHKVNNWLNVGVSGYYNSTLNNSYYTNINLKDNPEFTLDQEGGRDVYAPLSTLDQNSTSVNWLDARKSDKFNQVMYYTSADWANTYVALVLEANMKWKDGSVNISYTRGASKGGVRYNSGNAREYHYVGQSYDGFGDLMSRSYDLDDMKHKFLITAVSPTFHGFNISTKFMMVQSERFHATMHRRYDIVGVATNSSSTNYIQPYIFDINDPGLTEDFRADYQQLLDNTSPEYREYLMNNMGQVAQPFAGINPVRTSWDLSASKTFTFQSQHKVILRGDIFNVLNLMNKEWGGYHYISNTDLYDVTGFDVGNKAYDYQIRENAGKKYYTVNNPYTIQFGLKYVF</sequence>